<reference evidence="1 2" key="1">
    <citation type="submission" date="2021-01" db="EMBL/GenBank/DDBJ databases">
        <title>Whole genome shotgun sequence of Verrucosispora gifhornensis NBRC 16317.</title>
        <authorList>
            <person name="Komaki H."/>
            <person name="Tamura T."/>
        </authorList>
    </citation>
    <scope>NUCLEOTIDE SEQUENCE [LARGE SCALE GENOMIC DNA]</scope>
    <source>
        <strain evidence="1 2">NBRC 16317</strain>
    </source>
</reference>
<comment type="caution">
    <text evidence="1">The sequence shown here is derived from an EMBL/GenBank/DDBJ whole genome shotgun (WGS) entry which is preliminary data.</text>
</comment>
<protein>
    <submittedName>
        <fullName evidence="1">Uncharacterized protein</fullName>
    </submittedName>
</protein>
<accession>A0ABQ4II77</accession>
<dbReference type="Proteomes" id="UP000647860">
    <property type="component" value="Unassembled WGS sequence"/>
</dbReference>
<name>A0ABQ4II77_9ACTN</name>
<keyword evidence="2" id="KW-1185">Reference proteome</keyword>
<evidence type="ECO:0000313" key="1">
    <source>
        <dbReference type="EMBL" id="GIJ17590.1"/>
    </source>
</evidence>
<proteinExistence type="predicted"/>
<evidence type="ECO:0000313" key="2">
    <source>
        <dbReference type="Proteomes" id="UP000647860"/>
    </source>
</evidence>
<sequence length="121" mass="12740">MTDDVPVTGAPAPTTQARLPEAVLADVPVVDTAAIDPPVTDLPGTVAAVPDEIEVEAVDTRPLDELLDDLYRGQERISQVDIYRRAVAAELPAQLLARLNALPQGEYAVDEVTDLLGGSVG</sequence>
<dbReference type="EMBL" id="BOPA01000029">
    <property type="protein sequence ID" value="GIJ17590.1"/>
    <property type="molecule type" value="Genomic_DNA"/>
</dbReference>
<organism evidence="1 2">
    <name type="scientific">Micromonospora gifhornensis</name>
    <dbReference type="NCBI Taxonomy" id="84594"/>
    <lineage>
        <taxon>Bacteria</taxon>
        <taxon>Bacillati</taxon>
        <taxon>Actinomycetota</taxon>
        <taxon>Actinomycetes</taxon>
        <taxon>Micromonosporales</taxon>
        <taxon>Micromonosporaceae</taxon>
        <taxon>Micromonospora</taxon>
    </lineage>
</organism>
<gene>
    <name evidence="1" type="ORF">Vgi01_42740</name>
</gene>